<organism evidence="1 2">
    <name type="scientific">Rouxiella aceris</name>
    <dbReference type="NCBI Taxonomy" id="2703884"/>
    <lineage>
        <taxon>Bacteria</taxon>
        <taxon>Pseudomonadati</taxon>
        <taxon>Pseudomonadota</taxon>
        <taxon>Gammaproteobacteria</taxon>
        <taxon>Enterobacterales</taxon>
        <taxon>Yersiniaceae</taxon>
        <taxon>Rouxiella</taxon>
    </lineage>
</organism>
<gene>
    <name evidence="1" type="ORF">GW590_18980</name>
</gene>
<reference evidence="1 2" key="2">
    <citation type="submission" date="2020-06" db="EMBL/GenBank/DDBJ databases">
        <title>Polyphasic characterization of a Rahnella strain isolated from tree sap.</title>
        <authorList>
            <person name="Kim I.S."/>
        </authorList>
    </citation>
    <scope>NUCLEOTIDE SEQUENCE [LARGE SCALE GENOMIC DNA]</scope>
    <source>
        <strain evidence="1 2">SAP-1</strain>
    </source>
</reference>
<dbReference type="Proteomes" id="UP000585363">
    <property type="component" value="Unassembled WGS sequence"/>
</dbReference>
<dbReference type="RefSeq" id="WP_169404655.1">
    <property type="nucleotide sequence ID" value="NZ_JAADJU010000011.1"/>
</dbReference>
<sequence length="92" mass="10914">MRKVRLIDDQVLAVLMSVDAGQLIKEVSQQRNITEANYYHWNKTYSALEAAEITLLTSLMEQNRHLQKIFADLSVENRFRYGMVERHEEIRF</sequence>
<dbReference type="Pfam" id="PF01527">
    <property type="entry name" value="HTH_Tnp_1"/>
    <property type="match status" value="1"/>
</dbReference>
<dbReference type="GO" id="GO:0004803">
    <property type="term" value="F:transposase activity"/>
    <property type="evidence" value="ECO:0007669"/>
    <property type="project" value="InterPro"/>
</dbReference>
<dbReference type="AlphaFoldDB" id="A0A848MKR3"/>
<accession>A0A848MKR3</accession>
<dbReference type="GO" id="GO:0003677">
    <property type="term" value="F:DNA binding"/>
    <property type="evidence" value="ECO:0007669"/>
    <property type="project" value="InterPro"/>
</dbReference>
<comment type="caution">
    <text evidence="1">The sequence shown here is derived from an EMBL/GenBank/DDBJ whole genome shotgun (WGS) entry which is preliminary data.</text>
</comment>
<evidence type="ECO:0000313" key="1">
    <source>
        <dbReference type="EMBL" id="NMP28947.1"/>
    </source>
</evidence>
<dbReference type="GO" id="GO:0006313">
    <property type="term" value="P:DNA transposition"/>
    <property type="evidence" value="ECO:0007669"/>
    <property type="project" value="InterPro"/>
</dbReference>
<keyword evidence="2" id="KW-1185">Reference proteome</keyword>
<evidence type="ECO:0000313" key="2">
    <source>
        <dbReference type="Proteomes" id="UP000585363"/>
    </source>
</evidence>
<dbReference type="EMBL" id="JAADJU010000011">
    <property type="protein sequence ID" value="NMP28947.1"/>
    <property type="molecule type" value="Genomic_DNA"/>
</dbReference>
<protein>
    <submittedName>
        <fullName evidence="1">Transposase</fullName>
    </submittedName>
</protein>
<proteinExistence type="predicted"/>
<dbReference type="InterPro" id="IPR002514">
    <property type="entry name" value="Transposase_8"/>
</dbReference>
<reference evidence="1 2" key="1">
    <citation type="submission" date="2020-01" db="EMBL/GenBank/DDBJ databases">
        <authorList>
            <person name="Lee S.D."/>
        </authorList>
    </citation>
    <scope>NUCLEOTIDE SEQUENCE [LARGE SCALE GENOMIC DNA]</scope>
    <source>
        <strain evidence="1 2">SAP-1</strain>
    </source>
</reference>
<name>A0A848MKR3_9GAMM</name>